<feature type="domain" description="SLH" evidence="1">
    <location>
        <begin position="651"/>
        <end position="704"/>
    </location>
</feature>
<feature type="domain" description="SLH" evidence="1">
    <location>
        <begin position="526"/>
        <end position="589"/>
    </location>
</feature>
<protein>
    <submittedName>
        <fullName evidence="2">S-layer family protein</fullName>
    </submittedName>
</protein>
<gene>
    <name evidence="2" type="ORF">BCM02_111307</name>
</gene>
<sequence>MPTAGYSDPFTFTTYPGNGIILNIPRFEWMVAGRARNQTEGLAIYKEGVRDAVSGRYNFPLKPSYYVSLQGDKAFSDFASERYPSSSQVVSMYVDLKLMNRIRVSEGKQRLAFDTARVDKNESPWRYAWRTAEMDIKRQTTIPFTGQIDPTASSLRLSQRAVKNEGGYLKVEPDVKSGDLRLHAAFVARDYPVLTEETLGLRTASQVTYPYEGTFYGYERVFGTIRVENEKGIAVFEQGVENLDRAYEIPHALPGGNYTVKFMLPTGPNEAIELKQTVVVTAVAGGGGGTGGGGTGGGGAGGGTGGGIGGGSGGSAGGGSGGGAGGFGGATTPMPGGTDIPAHKIVEFTDATLPTPKEGQLKLDAGDAERVKLPAGVARKSGIEQGVAVRIADAEVTIPAAVLKQLEALIPAGAETGAVIALDVKSLSAGEVLRRMTKGGVGFSVAGAAYDLSLSITGKDGKTATLKDFDEPITLTLPIKPGANMDVTNVYYIADDGTAAYIKGRPSGDALLVEVHHFSTYGVLAWKKTFADVSAKHWAYGVIQQLAARQVVQGVTDTAFAPEKKLTRAEFIAMVVKALDLKADGAAPFSDVASRAWYADEAAAAYEAGLIKGDQAKRLRPLSTITREEMVVVLVQALKLSGAENAAQQGNAAFKDQQRISGWAKEAAVQARQAGLVQGDAQGNFRPQGLATRAEAVQMVWNLL</sequence>
<reference evidence="2 3" key="1">
    <citation type="submission" date="2019-07" db="EMBL/GenBank/DDBJ databases">
        <title>Genomic Encyclopedia of Type Strains, Phase III (KMG-III): the genomes of soil and plant-associated and newly described type strains.</title>
        <authorList>
            <person name="Whitman W."/>
        </authorList>
    </citation>
    <scope>NUCLEOTIDE SEQUENCE [LARGE SCALE GENOMIC DNA]</scope>
    <source>
        <strain evidence="2 3">BL24</strain>
    </source>
</reference>
<dbReference type="EMBL" id="VNHS01000011">
    <property type="protein sequence ID" value="TYP70799.1"/>
    <property type="molecule type" value="Genomic_DNA"/>
</dbReference>
<feature type="domain" description="SLH" evidence="1">
    <location>
        <begin position="590"/>
        <end position="648"/>
    </location>
</feature>
<dbReference type="AlphaFoldDB" id="A0A5S5BUY3"/>
<dbReference type="PANTHER" id="PTHR43308">
    <property type="entry name" value="OUTER MEMBRANE PROTEIN ALPHA-RELATED"/>
    <property type="match status" value="1"/>
</dbReference>
<dbReference type="Pfam" id="PF00395">
    <property type="entry name" value="SLH"/>
    <property type="match status" value="3"/>
</dbReference>
<dbReference type="PROSITE" id="PS51272">
    <property type="entry name" value="SLH"/>
    <property type="match status" value="3"/>
</dbReference>
<organism evidence="2 3">
    <name type="scientific">Paenibacillus methanolicus</name>
    <dbReference type="NCBI Taxonomy" id="582686"/>
    <lineage>
        <taxon>Bacteria</taxon>
        <taxon>Bacillati</taxon>
        <taxon>Bacillota</taxon>
        <taxon>Bacilli</taxon>
        <taxon>Bacillales</taxon>
        <taxon>Paenibacillaceae</taxon>
        <taxon>Paenibacillus</taxon>
    </lineage>
</organism>
<dbReference type="Proteomes" id="UP000323257">
    <property type="component" value="Unassembled WGS sequence"/>
</dbReference>
<evidence type="ECO:0000259" key="1">
    <source>
        <dbReference type="PROSITE" id="PS51272"/>
    </source>
</evidence>
<evidence type="ECO:0000313" key="2">
    <source>
        <dbReference type="EMBL" id="TYP70799.1"/>
    </source>
</evidence>
<evidence type="ECO:0000313" key="3">
    <source>
        <dbReference type="Proteomes" id="UP000323257"/>
    </source>
</evidence>
<accession>A0A5S5BUY3</accession>
<comment type="caution">
    <text evidence="2">The sequence shown here is derived from an EMBL/GenBank/DDBJ whole genome shotgun (WGS) entry which is preliminary data.</text>
</comment>
<dbReference type="InterPro" id="IPR051465">
    <property type="entry name" value="Cell_Envelope_Struct_Comp"/>
</dbReference>
<proteinExistence type="predicted"/>
<dbReference type="InterPro" id="IPR001119">
    <property type="entry name" value="SLH_dom"/>
</dbReference>
<name>A0A5S5BUY3_9BACL</name>
<keyword evidence="3" id="KW-1185">Reference proteome</keyword>